<dbReference type="Gene3D" id="2.40.100.10">
    <property type="entry name" value="Cyclophilin-like"/>
    <property type="match status" value="2"/>
</dbReference>
<dbReference type="Proteomes" id="UP000694416">
    <property type="component" value="Unplaced"/>
</dbReference>
<proteinExistence type="predicted"/>
<reference evidence="1" key="2">
    <citation type="submission" date="2025-09" db="UniProtKB">
        <authorList>
            <consortium name="Ensembl"/>
        </authorList>
    </citation>
    <scope>IDENTIFICATION</scope>
</reference>
<name>A0A8C9HIS8_9PRIM</name>
<evidence type="ECO:0000313" key="2">
    <source>
        <dbReference type="Proteomes" id="UP000694416"/>
    </source>
</evidence>
<organism evidence="1 2">
    <name type="scientific">Piliocolobus tephrosceles</name>
    <name type="common">Ugandan red Colobus</name>
    <dbReference type="NCBI Taxonomy" id="591936"/>
    <lineage>
        <taxon>Eukaryota</taxon>
        <taxon>Metazoa</taxon>
        <taxon>Chordata</taxon>
        <taxon>Craniata</taxon>
        <taxon>Vertebrata</taxon>
        <taxon>Euteleostomi</taxon>
        <taxon>Mammalia</taxon>
        <taxon>Eutheria</taxon>
        <taxon>Euarchontoglires</taxon>
        <taxon>Primates</taxon>
        <taxon>Haplorrhini</taxon>
        <taxon>Catarrhini</taxon>
        <taxon>Cercopithecidae</taxon>
        <taxon>Colobinae</taxon>
        <taxon>Piliocolobus</taxon>
    </lineage>
</organism>
<reference evidence="1" key="1">
    <citation type="submission" date="2025-08" db="UniProtKB">
        <authorList>
            <consortium name="Ensembl"/>
        </authorList>
    </citation>
    <scope>IDENTIFICATION</scope>
</reference>
<protein>
    <recommendedName>
        <fullName evidence="3">Peptidylprolyl isomerase</fullName>
    </recommendedName>
</protein>
<dbReference type="PANTHER" id="PTHR11071">
    <property type="entry name" value="PEPTIDYL-PROLYL CIS-TRANS ISOMERASE"/>
    <property type="match status" value="1"/>
</dbReference>
<accession>A0A8C9HIS8</accession>
<dbReference type="GO" id="GO:0005737">
    <property type="term" value="C:cytoplasm"/>
    <property type="evidence" value="ECO:0007669"/>
    <property type="project" value="TreeGrafter"/>
</dbReference>
<evidence type="ECO:0008006" key="3">
    <source>
        <dbReference type="Google" id="ProtNLM"/>
    </source>
</evidence>
<dbReference type="InterPro" id="IPR029000">
    <property type="entry name" value="Cyclophilin-like_dom_sf"/>
</dbReference>
<evidence type="ECO:0000313" key="1">
    <source>
        <dbReference type="Ensembl" id="ENSPTEP00000021301.1"/>
    </source>
</evidence>
<dbReference type="PANTHER" id="PTHR11071:SF490">
    <property type="entry name" value="PEPTIDYL-PROLYL CIS-TRANS ISOMERASE A"/>
    <property type="match status" value="1"/>
</dbReference>
<dbReference type="GO" id="GO:0006457">
    <property type="term" value="P:protein folding"/>
    <property type="evidence" value="ECO:0007669"/>
    <property type="project" value="TreeGrafter"/>
</dbReference>
<dbReference type="GO" id="GO:0003755">
    <property type="term" value="F:peptidyl-prolyl cis-trans isomerase activity"/>
    <property type="evidence" value="ECO:0007669"/>
    <property type="project" value="TreeGrafter"/>
</dbReference>
<sequence>MGHGQPIVLFDITIHGKLLGRISFKLFADKIPKTGGDFTCHNGTGGKSIYGEKFDDENLILKYQACKMFNGL</sequence>
<dbReference type="AlphaFoldDB" id="A0A8C9HIS8"/>
<dbReference type="Ensembl" id="ENSPTET00000030758.1">
    <property type="protein sequence ID" value="ENSPTEP00000021301.1"/>
    <property type="gene ID" value="ENSPTEG00000022383.1"/>
</dbReference>
<keyword evidence="2" id="KW-1185">Reference proteome</keyword>
<dbReference type="SUPFAM" id="SSF50891">
    <property type="entry name" value="Cyclophilin-like"/>
    <property type="match status" value="1"/>
</dbReference>
<dbReference type="GO" id="GO:0016018">
    <property type="term" value="F:cyclosporin A binding"/>
    <property type="evidence" value="ECO:0007669"/>
    <property type="project" value="TreeGrafter"/>
</dbReference>